<dbReference type="AlphaFoldDB" id="A0A545TFB0"/>
<gene>
    <name evidence="7" type="ORF">FKG95_23515</name>
</gene>
<comment type="caution">
    <text evidence="7">The sequence shown here is derived from an EMBL/GenBank/DDBJ whole genome shotgun (WGS) entry which is preliminary data.</text>
</comment>
<dbReference type="GO" id="GO:0003904">
    <property type="term" value="F:deoxyribodipyrimidine photo-lyase activity"/>
    <property type="evidence" value="ECO:0007669"/>
    <property type="project" value="TreeGrafter"/>
</dbReference>
<dbReference type="Pfam" id="PF00875">
    <property type="entry name" value="DNA_photolyase"/>
    <property type="match status" value="1"/>
</dbReference>
<dbReference type="OrthoDB" id="9772484at2"/>
<dbReference type="InterPro" id="IPR036134">
    <property type="entry name" value="Crypto/Photolyase_FAD-like_sf"/>
</dbReference>
<dbReference type="InterPro" id="IPR005101">
    <property type="entry name" value="Cryptochr/Photolyase_FAD-bd"/>
</dbReference>
<dbReference type="SUPFAM" id="SSF48173">
    <property type="entry name" value="Cryptochrome/photolyase FAD-binding domain"/>
    <property type="match status" value="1"/>
</dbReference>
<evidence type="ECO:0000259" key="6">
    <source>
        <dbReference type="PROSITE" id="PS51645"/>
    </source>
</evidence>
<evidence type="ECO:0000313" key="8">
    <source>
        <dbReference type="Proteomes" id="UP000315252"/>
    </source>
</evidence>
<evidence type="ECO:0000256" key="1">
    <source>
        <dbReference type="ARBA" id="ARBA00001932"/>
    </source>
</evidence>
<feature type="binding site" evidence="4">
    <location>
        <position position="275"/>
    </location>
    <ligand>
        <name>FAD</name>
        <dbReference type="ChEBI" id="CHEBI:57692"/>
    </ligand>
</feature>
<dbReference type="Pfam" id="PF03441">
    <property type="entry name" value="FAD_binding_7"/>
    <property type="match status" value="1"/>
</dbReference>
<dbReference type="Proteomes" id="UP000315252">
    <property type="component" value="Unassembled WGS sequence"/>
</dbReference>
<dbReference type="PANTHER" id="PTHR11455">
    <property type="entry name" value="CRYPTOCHROME"/>
    <property type="match status" value="1"/>
</dbReference>
<evidence type="ECO:0000256" key="5">
    <source>
        <dbReference type="SAM" id="MobiDB-lite"/>
    </source>
</evidence>
<evidence type="ECO:0000256" key="4">
    <source>
        <dbReference type="PIRSR" id="PIRSR602081-1"/>
    </source>
</evidence>
<feature type="domain" description="Photolyase/cryptochrome alpha/beta" evidence="6">
    <location>
        <begin position="7"/>
        <end position="136"/>
    </location>
</feature>
<proteinExistence type="predicted"/>
<dbReference type="InterPro" id="IPR002081">
    <property type="entry name" value="Cryptochrome/DNA_photolyase_1"/>
</dbReference>
<protein>
    <submittedName>
        <fullName evidence="7">Deoxyribodipyrimidine photo-lyase</fullName>
    </submittedName>
</protein>
<name>A0A545TFB0_9PROT</name>
<keyword evidence="8" id="KW-1185">Reference proteome</keyword>
<evidence type="ECO:0000256" key="3">
    <source>
        <dbReference type="ARBA" id="ARBA00022827"/>
    </source>
</evidence>
<dbReference type="Gene3D" id="1.10.579.10">
    <property type="entry name" value="DNA Cyclobutane Dipyrimidine Photolyase, subunit A, domain 3"/>
    <property type="match status" value="1"/>
</dbReference>
<dbReference type="EMBL" id="VHSH01000009">
    <property type="protein sequence ID" value="TQV75922.1"/>
    <property type="molecule type" value="Genomic_DNA"/>
</dbReference>
<dbReference type="GO" id="GO:0003677">
    <property type="term" value="F:DNA binding"/>
    <property type="evidence" value="ECO:0007669"/>
    <property type="project" value="TreeGrafter"/>
</dbReference>
<sequence>MTLPKHPLQIVWFKRDLRIEDHRPLAKAAAEGPVLPLYVAEPELWQQPDMSGRQWAFATECLNELREALFALGQPLIVRSGAVTEVLEDIARAHPIAALWSHEETGNLWTYQRDRQVAAWCRAAGIPWHQERQNGVIRRLKTRDGWARRWDSFMAEAVTPAPPALRPIPGFDPGGIATASALGLAPDLCSERQSGGRRNGLERLESFLNSRGEAYRTAMSSPVTAFRACSRLSPHLAWGSLSPREIAQATWSRQRLLKEAPKGTTGSWRGALSSFTGRLHWHCHFMQKLEDAPDLEHTNLHSAYDGLRPNTPDTERLAAWQKGETGLPFVDACMRALAASGWMNFRMRAMLMAIASQHLWLDWRAPGEHLARLFTDYEPGIHWPQVQMQSGTTGINTVRIYNPVKQGHDQDPDGSFTRRWLPELAEVPDAALQEPWKWDGAGRVLGRRYPFPVVDHLAAAKEARQKIWALRRGPAFKETADEIQSKHGSRKSGIPMTGRKRRKKENPDQLTLLPSEEPQG</sequence>
<comment type="cofactor">
    <cofactor evidence="4">
        <name>FAD</name>
        <dbReference type="ChEBI" id="CHEBI:57692"/>
    </cofactor>
    <text evidence="4">Binds 1 FAD per subunit.</text>
</comment>
<reference evidence="7 8" key="1">
    <citation type="submission" date="2019-06" db="EMBL/GenBank/DDBJ databases">
        <title>Whole genome sequence for Rhodospirillaceae sp. R148.</title>
        <authorList>
            <person name="Wang G."/>
        </authorList>
    </citation>
    <scope>NUCLEOTIDE SEQUENCE [LARGE SCALE GENOMIC DNA]</scope>
    <source>
        <strain evidence="7 8">R148</strain>
    </source>
</reference>
<feature type="region of interest" description="Disordered" evidence="5">
    <location>
        <begin position="478"/>
        <end position="520"/>
    </location>
</feature>
<dbReference type="GO" id="GO:0009416">
    <property type="term" value="P:response to light stimulus"/>
    <property type="evidence" value="ECO:0007669"/>
    <property type="project" value="TreeGrafter"/>
</dbReference>
<dbReference type="PROSITE" id="PS51645">
    <property type="entry name" value="PHR_CRY_ALPHA_BETA"/>
    <property type="match status" value="1"/>
</dbReference>
<dbReference type="InterPro" id="IPR006050">
    <property type="entry name" value="DNA_photolyase_N"/>
</dbReference>
<evidence type="ECO:0000313" key="7">
    <source>
        <dbReference type="EMBL" id="TQV75922.1"/>
    </source>
</evidence>
<dbReference type="InterPro" id="IPR036155">
    <property type="entry name" value="Crypto/Photolyase_N_sf"/>
</dbReference>
<evidence type="ECO:0000256" key="2">
    <source>
        <dbReference type="ARBA" id="ARBA00022630"/>
    </source>
</evidence>
<keyword evidence="7" id="KW-0456">Lyase</keyword>
<dbReference type="PANTHER" id="PTHR11455:SF9">
    <property type="entry name" value="CRYPTOCHROME CIRCADIAN CLOCK 5 ISOFORM X1"/>
    <property type="match status" value="1"/>
</dbReference>
<dbReference type="Gene3D" id="3.40.50.620">
    <property type="entry name" value="HUPs"/>
    <property type="match status" value="1"/>
</dbReference>
<comment type="cofactor">
    <cofactor evidence="1">
        <name>(6R)-5,10-methylene-5,6,7,8-tetrahydrofolate</name>
        <dbReference type="ChEBI" id="CHEBI:15636"/>
    </cofactor>
</comment>
<accession>A0A545TFB0</accession>
<dbReference type="GO" id="GO:0071949">
    <property type="term" value="F:FAD binding"/>
    <property type="evidence" value="ECO:0007669"/>
    <property type="project" value="TreeGrafter"/>
</dbReference>
<dbReference type="SUPFAM" id="SSF52425">
    <property type="entry name" value="Cryptochrome/photolyase, N-terminal domain"/>
    <property type="match status" value="1"/>
</dbReference>
<keyword evidence="2 4" id="KW-0285">Flavoprotein</keyword>
<organism evidence="7 8">
    <name type="scientific">Denitrobaculum tricleocarpae</name>
    <dbReference type="NCBI Taxonomy" id="2591009"/>
    <lineage>
        <taxon>Bacteria</taxon>
        <taxon>Pseudomonadati</taxon>
        <taxon>Pseudomonadota</taxon>
        <taxon>Alphaproteobacteria</taxon>
        <taxon>Rhodospirillales</taxon>
        <taxon>Rhodospirillaceae</taxon>
        <taxon>Denitrobaculum</taxon>
    </lineage>
</organism>
<dbReference type="InterPro" id="IPR014729">
    <property type="entry name" value="Rossmann-like_a/b/a_fold"/>
</dbReference>
<feature type="binding site" evidence="4">
    <location>
        <position position="215"/>
    </location>
    <ligand>
        <name>FAD</name>
        <dbReference type="ChEBI" id="CHEBI:57692"/>
    </ligand>
</feature>
<dbReference type="Gene3D" id="1.25.40.80">
    <property type="match status" value="1"/>
</dbReference>
<keyword evidence="3 4" id="KW-0274">FAD</keyword>